<accession>A0ABV4R8A9</accession>
<feature type="compositionally biased region" description="Polar residues" evidence="1">
    <location>
        <begin position="466"/>
        <end position="496"/>
    </location>
</feature>
<organism evidence="2 3">
    <name type="scientific">Actinomadura chokoriensis</name>
    <dbReference type="NCBI Taxonomy" id="454156"/>
    <lineage>
        <taxon>Bacteria</taxon>
        <taxon>Bacillati</taxon>
        <taxon>Actinomycetota</taxon>
        <taxon>Actinomycetes</taxon>
        <taxon>Streptosporangiales</taxon>
        <taxon>Thermomonosporaceae</taxon>
        <taxon>Actinomadura</taxon>
    </lineage>
</organism>
<dbReference type="EMBL" id="JAXCEH010000042">
    <property type="protein sequence ID" value="MFA1559145.1"/>
    <property type="molecule type" value="Genomic_DNA"/>
</dbReference>
<dbReference type="RefSeq" id="WP_371946162.1">
    <property type="nucleotide sequence ID" value="NZ_JAXCEH010000042.1"/>
</dbReference>
<reference evidence="2 3" key="1">
    <citation type="submission" date="2023-11" db="EMBL/GenBank/DDBJ databases">
        <title>Actinomadura monticuli sp. nov., isolated from volcanic ash.</title>
        <authorList>
            <person name="Lee S.D."/>
            <person name="Yang H."/>
            <person name="Kim I.S."/>
        </authorList>
    </citation>
    <scope>NUCLEOTIDE SEQUENCE [LARGE SCALE GENOMIC DNA]</scope>
    <source>
        <strain evidence="2 3">DSM 45346</strain>
    </source>
</reference>
<comment type="caution">
    <text evidence="2">The sequence shown here is derived from an EMBL/GenBank/DDBJ whole genome shotgun (WGS) entry which is preliminary data.</text>
</comment>
<gene>
    <name evidence="2" type="ORF">SM436_36090</name>
</gene>
<name>A0ABV4R8A9_9ACTN</name>
<evidence type="ECO:0000256" key="1">
    <source>
        <dbReference type="SAM" id="MobiDB-lite"/>
    </source>
</evidence>
<evidence type="ECO:0000313" key="3">
    <source>
        <dbReference type="Proteomes" id="UP001569904"/>
    </source>
</evidence>
<sequence>MSALAHEHLTDLQHQLHTRRLTRDLRSRTTPPELARLTHVLARYHDQIADGFGIPHPASASVRDGAHRASTLIKQAEHLLGPPAETETPRSALAQKLRAASIALGCGLDLLATHFPVTTDQAITADAGVIAAPDTARSLLRQLSTHTATLGHLAGRADPPANQAGPLLLKAAVLARIYSENQTRPPINVISVHHIPDRIPPQVGESGDQALAGITASIHRLSNPTLPTSVTTWRYLARAAAIICDLNRKTVRQLIHRINELDKPDQLPAIKQAATDLKKLSVTWRSIVRRWDEHIGHYGHPANGPASDASDLIIRLGRLLHTDPAWTPSSRASTRVKPPQELAPTLTQAAELATTTLKAVEACNHLATHHHAAINDAAAIGALNRQKKYPTHLPRVPGSARDLSAWYENAQNKGHQAITTLAQAIQHLTPPSIPTPDEVRLIVHRTPDVDDKQSNLSAAEFPESITSLLNSPHTPLKSTQRLQDTSRTRNTSQNKSAAKIESRHGVV</sequence>
<keyword evidence="3" id="KW-1185">Reference proteome</keyword>
<feature type="region of interest" description="Disordered" evidence="1">
    <location>
        <begin position="466"/>
        <end position="507"/>
    </location>
</feature>
<dbReference type="Proteomes" id="UP001569904">
    <property type="component" value="Unassembled WGS sequence"/>
</dbReference>
<evidence type="ECO:0000313" key="2">
    <source>
        <dbReference type="EMBL" id="MFA1559145.1"/>
    </source>
</evidence>
<feature type="compositionally biased region" description="Basic and acidic residues" evidence="1">
    <location>
        <begin position="498"/>
        <end position="507"/>
    </location>
</feature>
<protein>
    <recommendedName>
        <fullName evidence="4">CHAD domain-containing protein</fullName>
    </recommendedName>
</protein>
<evidence type="ECO:0008006" key="4">
    <source>
        <dbReference type="Google" id="ProtNLM"/>
    </source>
</evidence>
<proteinExistence type="predicted"/>